<dbReference type="SUPFAM" id="SSF53474">
    <property type="entry name" value="alpha/beta-Hydrolases"/>
    <property type="match status" value="1"/>
</dbReference>
<sequence>MSAEQDIHPFTIDVPQDRIHDLNARLASARWPDELPGVGWAHGVPVSYLKDLAEYWRTGYDWRVHEAALNEHPHHITEVQGQRMHFLHIRSPEPDALPLVLVHGWPATFSEFLDVIRPLTDPRATGGDPADAFHLVVPSLPGFAFSGPTRRPGDGDTARYAEAVAGLMDRLGYGRYGAHGGDVGSFVSPQLGRMAPERVVGVHMNGPMTFQSWDGNDDGYDEADKERLAVLTDPSGERFGYAAIQSTRPQTLAFGLHDSPVGLLAWIVDQFQQWSNPAKRLPEDAVGRDALLTNVTLYWLTDTLASSIRLYKEASQWGAPAERSPVPTGCAIFPGDLTIRALAEQQHRIVHWAEYDRGGHFAAMEAPDLLTGDIRAFFRKVR</sequence>
<gene>
    <name evidence="6" type="ORF">BKA00_007227</name>
</gene>
<evidence type="ECO:0000256" key="1">
    <source>
        <dbReference type="ARBA" id="ARBA00010088"/>
    </source>
</evidence>
<accession>A0A7X0G6E7</accession>
<comment type="caution">
    <text evidence="6">The sequence shown here is derived from an EMBL/GenBank/DDBJ whole genome shotgun (WGS) entry which is preliminary data.</text>
</comment>
<protein>
    <submittedName>
        <fullName evidence="6">Pimeloyl-ACP methyl ester carboxylesterase</fullName>
    </submittedName>
</protein>
<dbReference type="RefSeq" id="WP_185032755.1">
    <property type="nucleotide sequence ID" value="NZ_JACHMQ010000001.1"/>
</dbReference>
<dbReference type="AlphaFoldDB" id="A0A7X0G6E7"/>
<dbReference type="PANTHER" id="PTHR21661">
    <property type="entry name" value="EPOXIDE HYDROLASE 1-RELATED"/>
    <property type="match status" value="1"/>
</dbReference>
<dbReference type="EMBL" id="JACHMQ010000001">
    <property type="protein sequence ID" value="MBB6400313.1"/>
    <property type="molecule type" value="Genomic_DNA"/>
</dbReference>
<evidence type="ECO:0000256" key="2">
    <source>
        <dbReference type="ARBA" id="ARBA00022797"/>
    </source>
</evidence>
<evidence type="ECO:0000256" key="3">
    <source>
        <dbReference type="ARBA" id="ARBA00022801"/>
    </source>
</evidence>
<dbReference type="GO" id="GO:0097176">
    <property type="term" value="P:epoxide metabolic process"/>
    <property type="evidence" value="ECO:0007669"/>
    <property type="project" value="TreeGrafter"/>
</dbReference>
<keyword evidence="2" id="KW-0058">Aromatic hydrocarbons catabolism</keyword>
<evidence type="ECO:0000313" key="6">
    <source>
        <dbReference type="EMBL" id="MBB6400313.1"/>
    </source>
</evidence>
<dbReference type="Pfam" id="PF06441">
    <property type="entry name" value="EHN"/>
    <property type="match status" value="1"/>
</dbReference>
<reference evidence="6 7" key="1">
    <citation type="submission" date="2020-08" db="EMBL/GenBank/DDBJ databases">
        <title>Sequencing the genomes of 1000 actinobacteria strains.</title>
        <authorList>
            <person name="Klenk H.-P."/>
        </authorList>
    </citation>
    <scope>NUCLEOTIDE SEQUENCE [LARGE SCALE GENOMIC DNA]</scope>
    <source>
        <strain evidence="6 7">DSM 43675</strain>
    </source>
</reference>
<keyword evidence="7" id="KW-1185">Reference proteome</keyword>
<comment type="similarity">
    <text evidence="1">Belongs to the peptidase S33 family.</text>
</comment>
<feature type="active site" description="Proton acceptor" evidence="4">
    <location>
        <position position="360"/>
    </location>
</feature>
<feature type="domain" description="Epoxide hydrolase N-terminal" evidence="5">
    <location>
        <begin position="7"/>
        <end position="112"/>
    </location>
</feature>
<dbReference type="InterPro" id="IPR000639">
    <property type="entry name" value="Epox_hydrolase-like"/>
</dbReference>
<dbReference type="Gene3D" id="3.40.50.1820">
    <property type="entry name" value="alpha/beta hydrolase"/>
    <property type="match status" value="1"/>
</dbReference>
<evidence type="ECO:0000256" key="4">
    <source>
        <dbReference type="PIRSR" id="PIRSR001112-1"/>
    </source>
</evidence>
<keyword evidence="3" id="KW-0378">Hydrolase</keyword>
<name>A0A7X0G6E7_9ACTN</name>
<evidence type="ECO:0000313" key="7">
    <source>
        <dbReference type="Proteomes" id="UP000546324"/>
    </source>
</evidence>
<feature type="active site" description="Proton donor" evidence="4">
    <location>
        <position position="311"/>
    </location>
</feature>
<organism evidence="6 7">
    <name type="scientific">Actinomadura coerulea</name>
    <dbReference type="NCBI Taxonomy" id="46159"/>
    <lineage>
        <taxon>Bacteria</taxon>
        <taxon>Bacillati</taxon>
        <taxon>Actinomycetota</taxon>
        <taxon>Actinomycetes</taxon>
        <taxon>Streptosporangiales</taxon>
        <taxon>Thermomonosporaceae</taxon>
        <taxon>Actinomadura</taxon>
    </lineage>
</organism>
<dbReference type="PANTHER" id="PTHR21661:SF35">
    <property type="entry name" value="EPOXIDE HYDROLASE"/>
    <property type="match status" value="1"/>
</dbReference>
<dbReference type="PIRSF" id="PIRSF001112">
    <property type="entry name" value="Epoxide_hydrolase"/>
    <property type="match status" value="1"/>
</dbReference>
<evidence type="ECO:0000259" key="5">
    <source>
        <dbReference type="Pfam" id="PF06441"/>
    </source>
</evidence>
<dbReference type="InterPro" id="IPR010497">
    <property type="entry name" value="Epoxide_hydro_N"/>
</dbReference>
<feature type="active site" description="Nucleophile" evidence="4">
    <location>
        <position position="182"/>
    </location>
</feature>
<dbReference type="GO" id="GO:0004301">
    <property type="term" value="F:epoxide hydrolase activity"/>
    <property type="evidence" value="ECO:0007669"/>
    <property type="project" value="TreeGrafter"/>
</dbReference>
<proteinExistence type="inferred from homology"/>
<dbReference type="InterPro" id="IPR016292">
    <property type="entry name" value="Epoxide_hydrolase"/>
</dbReference>
<dbReference type="InterPro" id="IPR029058">
    <property type="entry name" value="AB_hydrolase_fold"/>
</dbReference>
<dbReference type="Proteomes" id="UP000546324">
    <property type="component" value="Unassembled WGS sequence"/>
</dbReference>
<dbReference type="PRINTS" id="PR00412">
    <property type="entry name" value="EPOXHYDRLASE"/>
</dbReference>